<reference evidence="3" key="1">
    <citation type="submission" date="2017-02" db="EMBL/GenBank/DDBJ databases">
        <authorList>
            <person name="Varghese N."/>
            <person name="Submissions S."/>
        </authorList>
    </citation>
    <scope>NUCLEOTIDE SEQUENCE [LARGE SCALE GENOMIC DNA]</scope>
    <source>
        <strain evidence="3">DSM 22224</strain>
    </source>
</reference>
<sequence>MNENLLTTLTEISEGHTKKIEQHGEQLSALQETLHHLTDWKAMLNQLTESDNHLNKLLTELPKQTKQHQHLNGILQETIAVLTRPQEQRHHHHFPKIAWATGGLFLILCLIVTGWYTTASRLDNYRDNDTKYRYLQLFGNSQMNRLLHYADSLQQARPNFFRDSILAAEKAKQHRLEMLDEATRKEAEAWQLRQKAKQ</sequence>
<name>A0A1T4RCH7_9BACT</name>
<dbReference type="EMBL" id="FUWZ01000002">
    <property type="protein sequence ID" value="SKA13609.1"/>
    <property type="molecule type" value="Genomic_DNA"/>
</dbReference>
<dbReference type="STRING" id="634771.SAMN04488128_1021024"/>
<dbReference type="RefSeq" id="WP_078669515.1">
    <property type="nucleotide sequence ID" value="NZ_FUWZ01000002.1"/>
</dbReference>
<evidence type="ECO:0000256" key="1">
    <source>
        <dbReference type="SAM" id="Phobius"/>
    </source>
</evidence>
<gene>
    <name evidence="2" type="ORF">SAMN04488128_1021024</name>
</gene>
<feature type="transmembrane region" description="Helical" evidence="1">
    <location>
        <begin position="97"/>
        <end position="116"/>
    </location>
</feature>
<proteinExistence type="predicted"/>
<protein>
    <submittedName>
        <fullName evidence="2">Uncharacterized protein</fullName>
    </submittedName>
</protein>
<keyword evidence="1" id="KW-0812">Transmembrane</keyword>
<evidence type="ECO:0000313" key="3">
    <source>
        <dbReference type="Proteomes" id="UP000190367"/>
    </source>
</evidence>
<keyword evidence="3" id="KW-1185">Reference proteome</keyword>
<evidence type="ECO:0000313" key="2">
    <source>
        <dbReference type="EMBL" id="SKA13609.1"/>
    </source>
</evidence>
<organism evidence="2 3">
    <name type="scientific">Chitinophaga eiseniae</name>
    <dbReference type="NCBI Taxonomy" id="634771"/>
    <lineage>
        <taxon>Bacteria</taxon>
        <taxon>Pseudomonadati</taxon>
        <taxon>Bacteroidota</taxon>
        <taxon>Chitinophagia</taxon>
        <taxon>Chitinophagales</taxon>
        <taxon>Chitinophagaceae</taxon>
        <taxon>Chitinophaga</taxon>
    </lineage>
</organism>
<dbReference type="OrthoDB" id="658912at2"/>
<keyword evidence="1" id="KW-0472">Membrane</keyword>
<dbReference type="Proteomes" id="UP000190367">
    <property type="component" value="Unassembled WGS sequence"/>
</dbReference>
<accession>A0A1T4RCH7</accession>
<keyword evidence="1" id="KW-1133">Transmembrane helix</keyword>
<dbReference type="AlphaFoldDB" id="A0A1T4RCH7"/>